<evidence type="ECO:0000256" key="3">
    <source>
        <dbReference type="ARBA" id="ARBA00023237"/>
    </source>
</evidence>
<dbReference type="PROSITE" id="PS51257">
    <property type="entry name" value="PROKAR_LIPOPROTEIN"/>
    <property type="match status" value="1"/>
</dbReference>
<protein>
    <submittedName>
        <fullName evidence="7">OmpA family protein</fullName>
    </submittedName>
</protein>
<keyword evidence="3" id="KW-0998">Cell outer membrane</keyword>
<dbReference type="SUPFAM" id="SSF103088">
    <property type="entry name" value="OmpA-like"/>
    <property type="match status" value="1"/>
</dbReference>
<dbReference type="EMBL" id="CP104311">
    <property type="protein sequence ID" value="WWF01863.1"/>
    <property type="molecule type" value="Genomic_DNA"/>
</dbReference>
<dbReference type="InterPro" id="IPR036737">
    <property type="entry name" value="OmpA-like_sf"/>
</dbReference>
<name>A0ABZ2F6H4_METCP</name>
<dbReference type="PANTHER" id="PTHR30329:SF21">
    <property type="entry name" value="LIPOPROTEIN YIAD-RELATED"/>
    <property type="match status" value="1"/>
</dbReference>
<dbReference type="InterPro" id="IPR006664">
    <property type="entry name" value="OMP_bac"/>
</dbReference>
<dbReference type="InterPro" id="IPR050330">
    <property type="entry name" value="Bact_OuterMem_StrucFunc"/>
</dbReference>
<dbReference type="CDD" id="cd07185">
    <property type="entry name" value="OmpA_C-like"/>
    <property type="match status" value="1"/>
</dbReference>
<evidence type="ECO:0000256" key="5">
    <source>
        <dbReference type="SAM" id="SignalP"/>
    </source>
</evidence>
<comment type="subcellular location">
    <subcellularLocation>
        <location evidence="1">Cell outer membrane</location>
    </subcellularLocation>
</comment>
<sequence length="194" mass="20853">MKHIGLISLFGPLLAACAPTTTVVLVPDDDGKLGQVEVSGGGVSRTIAEPSAYVDVTDEVSEPRRMDDAKVQALFGAALAAAPAKPLSYLLYFSKDSAEPKPDSKAEIPEIARVIKARPLPEVTLIGHSDQVGNFDHNERLSAARAEAIRALLLLEGVDPKVLRLESYGFRAPLFPAASGVEEPRNRRVEVFLR</sequence>
<dbReference type="RefSeq" id="WP_198323662.1">
    <property type="nucleotide sequence ID" value="NZ_CP104311.1"/>
</dbReference>
<evidence type="ECO:0000256" key="1">
    <source>
        <dbReference type="ARBA" id="ARBA00004442"/>
    </source>
</evidence>
<accession>A0ABZ2F6H4</accession>
<dbReference type="PROSITE" id="PS51123">
    <property type="entry name" value="OMPA_2"/>
    <property type="match status" value="1"/>
</dbReference>
<dbReference type="PRINTS" id="PR01021">
    <property type="entry name" value="OMPADOMAIN"/>
</dbReference>
<feature type="chain" id="PRO_5046842636" evidence="5">
    <location>
        <begin position="16"/>
        <end position="194"/>
    </location>
</feature>
<dbReference type="InterPro" id="IPR006665">
    <property type="entry name" value="OmpA-like"/>
</dbReference>
<evidence type="ECO:0000256" key="4">
    <source>
        <dbReference type="PROSITE-ProRule" id="PRU00473"/>
    </source>
</evidence>
<dbReference type="PANTHER" id="PTHR30329">
    <property type="entry name" value="STATOR ELEMENT OF FLAGELLAR MOTOR COMPLEX"/>
    <property type="match status" value="1"/>
</dbReference>
<feature type="signal peptide" evidence="5">
    <location>
        <begin position="1"/>
        <end position="15"/>
    </location>
</feature>
<evidence type="ECO:0000313" key="8">
    <source>
        <dbReference type="Proteomes" id="UP001359308"/>
    </source>
</evidence>
<reference evidence="7 8" key="1">
    <citation type="submission" date="2022-09" db="EMBL/GenBank/DDBJ databases">
        <authorList>
            <person name="Giprobiosintez L."/>
        </authorList>
    </citation>
    <scope>NUCLEOTIDE SEQUENCE [LARGE SCALE GENOMIC DNA]</scope>
    <source>
        <strain evidence="8">VKPM-B-12549 (GBS-15)</strain>
    </source>
</reference>
<dbReference type="Proteomes" id="UP001359308">
    <property type="component" value="Chromosome"/>
</dbReference>
<dbReference type="Pfam" id="PF00691">
    <property type="entry name" value="OmpA"/>
    <property type="match status" value="1"/>
</dbReference>
<keyword evidence="2 4" id="KW-0472">Membrane</keyword>
<proteinExistence type="predicted"/>
<keyword evidence="8" id="KW-1185">Reference proteome</keyword>
<dbReference type="Gene3D" id="3.30.1330.60">
    <property type="entry name" value="OmpA-like domain"/>
    <property type="match status" value="1"/>
</dbReference>
<gene>
    <name evidence="7" type="ORF">N4J17_15550</name>
</gene>
<organism evidence="7 8">
    <name type="scientific">Methylococcus capsulatus</name>
    <dbReference type="NCBI Taxonomy" id="414"/>
    <lineage>
        <taxon>Bacteria</taxon>
        <taxon>Pseudomonadati</taxon>
        <taxon>Pseudomonadota</taxon>
        <taxon>Gammaproteobacteria</taxon>
        <taxon>Methylococcales</taxon>
        <taxon>Methylococcaceae</taxon>
        <taxon>Methylococcus</taxon>
    </lineage>
</organism>
<feature type="domain" description="OmpA-like" evidence="6">
    <location>
        <begin position="80"/>
        <end position="194"/>
    </location>
</feature>
<keyword evidence="5" id="KW-0732">Signal</keyword>
<evidence type="ECO:0000256" key="2">
    <source>
        <dbReference type="ARBA" id="ARBA00023136"/>
    </source>
</evidence>
<evidence type="ECO:0000313" key="7">
    <source>
        <dbReference type="EMBL" id="WWF01863.1"/>
    </source>
</evidence>
<evidence type="ECO:0000259" key="6">
    <source>
        <dbReference type="PROSITE" id="PS51123"/>
    </source>
</evidence>